<proteinExistence type="predicted"/>
<protein>
    <recommendedName>
        <fullName evidence="4">Cell wall mannoprotein 1</fullName>
    </recommendedName>
</protein>
<dbReference type="AlphaFoldDB" id="A0A2T0FKS3"/>
<evidence type="ECO:0000313" key="2">
    <source>
        <dbReference type="EMBL" id="PRT55575.1"/>
    </source>
</evidence>
<accession>A0A2T0FKS3</accession>
<evidence type="ECO:0000313" key="3">
    <source>
        <dbReference type="Proteomes" id="UP000238350"/>
    </source>
</evidence>
<name>A0A2T0FKS3_9ASCO</name>
<gene>
    <name evidence="2" type="ORF">B9G98_03195</name>
</gene>
<sequence length="186" mass="19798">MKFAHTAIFALACTAFAAQSNSHTQVVKLDGIEGSIQNSRQVMDSLTHALKSHDGHAVADVLVSFITGADSQIDNAVATISNALSPLTFGLSKAVGNFLLGPFVQAVTNGAEVMLANLVAMPFDGVNDAVINSVKNYQKSVSRLSNLASKHQVESVTHLHSLDTKLTSFLSSAQQHSKPLERKPHH</sequence>
<dbReference type="Proteomes" id="UP000238350">
    <property type="component" value="Unassembled WGS sequence"/>
</dbReference>
<organism evidence="2 3">
    <name type="scientific">Wickerhamiella sorbophila</name>
    <dbReference type="NCBI Taxonomy" id="45607"/>
    <lineage>
        <taxon>Eukaryota</taxon>
        <taxon>Fungi</taxon>
        <taxon>Dikarya</taxon>
        <taxon>Ascomycota</taxon>
        <taxon>Saccharomycotina</taxon>
        <taxon>Dipodascomycetes</taxon>
        <taxon>Dipodascales</taxon>
        <taxon>Trichomonascaceae</taxon>
        <taxon>Wickerhamiella</taxon>
    </lineage>
</organism>
<feature type="signal peptide" evidence="1">
    <location>
        <begin position="1"/>
        <end position="20"/>
    </location>
</feature>
<dbReference type="EMBL" id="NDIQ01000021">
    <property type="protein sequence ID" value="PRT55575.1"/>
    <property type="molecule type" value="Genomic_DNA"/>
</dbReference>
<dbReference type="OrthoDB" id="4101517at2759"/>
<keyword evidence="1" id="KW-0732">Signal</keyword>
<evidence type="ECO:0000256" key="1">
    <source>
        <dbReference type="SAM" id="SignalP"/>
    </source>
</evidence>
<comment type="caution">
    <text evidence="2">The sequence shown here is derived from an EMBL/GenBank/DDBJ whole genome shotgun (WGS) entry which is preliminary data.</text>
</comment>
<dbReference type="RefSeq" id="XP_024665520.1">
    <property type="nucleotide sequence ID" value="XM_024809752.1"/>
</dbReference>
<keyword evidence="3" id="KW-1185">Reference proteome</keyword>
<reference evidence="2 3" key="1">
    <citation type="submission" date="2017-04" db="EMBL/GenBank/DDBJ databases">
        <title>Genome sequencing of [Candida] sorbophila.</title>
        <authorList>
            <person name="Ahn J.O."/>
        </authorList>
    </citation>
    <scope>NUCLEOTIDE SEQUENCE [LARGE SCALE GENOMIC DNA]</scope>
    <source>
        <strain evidence="2 3">DS02</strain>
    </source>
</reference>
<feature type="chain" id="PRO_5015746537" description="Cell wall mannoprotein 1" evidence="1">
    <location>
        <begin position="21"/>
        <end position="186"/>
    </location>
</feature>
<dbReference type="GeneID" id="36516943"/>
<evidence type="ECO:0008006" key="4">
    <source>
        <dbReference type="Google" id="ProtNLM"/>
    </source>
</evidence>